<gene>
    <name evidence="1" type="ORF">M378DRAFT_162237</name>
</gene>
<sequence length="68" mass="7282">MRLSVLPGVDAGEGCGGWYDDPNEMSCQGIGMALAHRLKCRIQDNIYSGILCDSKCALSAFGSHFDSL</sequence>
<dbReference type="Proteomes" id="UP000054549">
    <property type="component" value="Unassembled WGS sequence"/>
</dbReference>
<dbReference type="InParanoid" id="A0A0C2X7M0"/>
<protein>
    <submittedName>
        <fullName evidence="1">Uncharacterized protein</fullName>
    </submittedName>
</protein>
<dbReference type="EMBL" id="KN818243">
    <property type="protein sequence ID" value="KIL65301.1"/>
    <property type="molecule type" value="Genomic_DNA"/>
</dbReference>
<keyword evidence="2" id="KW-1185">Reference proteome</keyword>
<proteinExistence type="predicted"/>
<dbReference type="HOGENOM" id="CLU_2793445_0_0_1"/>
<name>A0A0C2X7M0_AMAMK</name>
<dbReference type="AlphaFoldDB" id="A0A0C2X7M0"/>
<organism evidence="1 2">
    <name type="scientific">Amanita muscaria (strain Koide BX008)</name>
    <dbReference type="NCBI Taxonomy" id="946122"/>
    <lineage>
        <taxon>Eukaryota</taxon>
        <taxon>Fungi</taxon>
        <taxon>Dikarya</taxon>
        <taxon>Basidiomycota</taxon>
        <taxon>Agaricomycotina</taxon>
        <taxon>Agaricomycetes</taxon>
        <taxon>Agaricomycetidae</taxon>
        <taxon>Agaricales</taxon>
        <taxon>Pluteineae</taxon>
        <taxon>Amanitaceae</taxon>
        <taxon>Amanita</taxon>
    </lineage>
</organism>
<accession>A0A0C2X7M0</accession>
<evidence type="ECO:0000313" key="1">
    <source>
        <dbReference type="EMBL" id="KIL65301.1"/>
    </source>
</evidence>
<evidence type="ECO:0000313" key="2">
    <source>
        <dbReference type="Proteomes" id="UP000054549"/>
    </source>
</evidence>
<reference evidence="1 2" key="1">
    <citation type="submission" date="2014-04" db="EMBL/GenBank/DDBJ databases">
        <title>Evolutionary Origins and Diversification of the Mycorrhizal Mutualists.</title>
        <authorList>
            <consortium name="DOE Joint Genome Institute"/>
            <consortium name="Mycorrhizal Genomics Consortium"/>
            <person name="Kohler A."/>
            <person name="Kuo A."/>
            <person name="Nagy L.G."/>
            <person name="Floudas D."/>
            <person name="Copeland A."/>
            <person name="Barry K.W."/>
            <person name="Cichocki N."/>
            <person name="Veneault-Fourrey C."/>
            <person name="LaButti K."/>
            <person name="Lindquist E.A."/>
            <person name="Lipzen A."/>
            <person name="Lundell T."/>
            <person name="Morin E."/>
            <person name="Murat C."/>
            <person name="Riley R."/>
            <person name="Ohm R."/>
            <person name="Sun H."/>
            <person name="Tunlid A."/>
            <person name="Henrissat B."/>
            <person name="Grigoriev I.V."/>
            <person name="Hibbett D.S."/>
            <person name="Martin F."/>
        </authorList>
    </citation>
    <scope>NUCLEOTIDE SEQUENCE [LARGE SCALE GENOMIC DNA]</scope>
    <source>
        <strain evidence="1 2">Koide BX008</strain>
    </source>
</reference>